<evidence type="ECO:0000256" key="2">
    <source>
        <dbReference type="ARBA" id="ARBA00008821"/>
    </source>
</evidence>
<comment type="subcellular location">
    <subcellularLocation>
        <location evidence="1">Membrane</location>
        <topology evidence="1">Multi-pass membrane protein</topology>
    </subcellularLocation>
</comment>
<evidence type="ECO:0000256" key="8">
    <source>
        <dbReference type="SAM" id="Phobius"/>
    </source>
</evidence>
<evidence type="ECO:0000313" key="10">
    <source>
        <dbReference type="Proteomes" id="UP000028990"/>
    </source>
</evidence>
<dbReference type="Pfam" id="PF00860">
    <property type="entry name" value="Xan_ur_permease"/>
    <property type="match status" value="3"/>
</dbReference>
<feature type="transmembrane region" description="Helical" evidence="8">
    <location>
        <begin position="136"/>
        <end position="154"/>
    </location>
</feature>
<accession>A0A091DHG1</accession>
<feature type="transmembrane region" description="Helical" evidence="8">
    <location>
        <begin position="585"/>
        <end position="604"/>
    </location>
</feature>
<protein>
    <submittedName>
        <fullName evidence="9">Solute carrier family 23 member 2</fullName>
    </submittedName>
</protein>
<evidence type="ECO:0000256" key="5">
    <source>
        <dbReference type="ARBA" id="ARBA00022989"/>
    </source>
</evidence>
<keyword evidence="3" id="KW-0813">Transport</keyword>
<feature type="transmembrane region" description="Helical" evidence="8">
    <location>
        <begin position="648"/>
        <end position="667"/>
    </location>
</feature>
<keyword evidence="10" id="KW-1185">Reference proteome</keyword>
<dbReference type="Proteomes" id="UP000028990">
    <property type="component" value="Unassembled WGS sequence"/>
</dbReference>
<dbReference type="InterPro" id="IPR006042">
    <property type="entry name" value="Xan_ur_permease"/>
</dbReference>
<dbReference type="EMBL" id="KN124112">
    <property type="protein sequence ID" value="KFO22191.1"/>
    <property type="molecule type" value="Genomic_DNA"/>
</dbReference>
<dbReference type="GO" id="GO:0022857">
    <property type="term" value="F:transmembrane transporter activity"/>
    <property type="evidence" value="ECO:0007669"/>
    <property type="project" value="InterPro"/>
</dbReference>
<dbReference type="GO" id="GO:0005886">
    <property type="term" value="C:plasma membrane"/>
    <property type="evidence" value="ECO:0007669"/>
    <property type="project" value="UniProtKB-ARBA"/>
</dbReference>
<dbReference type="PROSITE" id="PS01116">
    <property type="entry name" value="XANTH_URACIL_PERMASE"/>
    <property type="match status" value="1"/>
</dbReference>
<evidence type="ECO:0000256" key="1">
    <source>
        <dbReference type="ARBA" id="ARBA00004141"/>
    </source>
</evidence>
<keyword evidence="5 8" id="KW-1133">Transmembrane helix</keyword>
<feature type="transmembrane region" description="Helical" evidence="8">
    <location>
        <begin position="99"/>
        <end position="124"/>
    </location>
</feature>
<name>A0A091DHG1_FUKDA</name>
<feature type="transmembrane region" description="Helical" evidence="8">
    <location>
        <begin position="616"/>
        <end position="633"/>
    </location>
</feature>
<organism evidence="9 10">
    <name type="scientific">Fukomys damarensis</name>
    <name type="common">Damaraland mole rat</name>
    <name type="synonym">Cryptomys damarensis</name>
    <dbReference type="NCBI Taxonomy" id="885580"/>
    <lineage>
        <taxon>Eukaryota</taxon>
        <taxon>Metazoa</taxon>
        <taxon>Chordata</taxon>
        <taxon>Craniata</taxon>
        <taxon>Vertebrata</taxon>
        <taxon>Euteleostomi</taxon>
        <taxon>Mammalia</taxon>
        <taxon>Eutheria</taxon>
        <taxon>Euarchontoglires</taxon>
        <taxon>Glires</taxon>
        <taxon>Rodentia</taxon>
        <taxon>Hystricomorpha</taxon>
        <taxon>Bathyergidae</taxon>
        <taxon>Fukomys</taxon>
    </lineage>
</organism>
<keyword evidence="6 8" id="KW-0472">Membrane</keyword>
<keyword evidence="4 8" id="KW-0812">Transmembrane</keyword>
<gene>
    <name evidence="9" type="ORF">H920_16430</name>
</gene>
<feature type="transmembrane region" description="Helical" evidence="8">
    <location>
        <begin position="557"/>
        <end position="579"/>
    </location>
</feature>
<dbReference type="PANTHER" id="PTHR11119">
    <property type="entry name" value="XANTHINE-URACIL / VITAMIN C PERMEASE FAMILY MEMBER"/>
    <property type="match status" value="1"/>
</dbReference>
<feature type="transmembrane region" description="Helical" evidence="8">
    <location>
        <begin position="217"/>
        <end position="235"/>
    </location>
</feature>
<evidence type="ECO:0000256" key="7">
    <source>
        <dbReference type="SAM" id="MobiDB-lite"/>
    </source>
</evidence>
<proteinExistence type="inferred from homology"/>
<comment type="similarity">
    <text evidence="2">Belongs to the nucleobase:cation symporter-2 (NCS2) (TC 2.A.40) family.</text>
</comment>
<feature type="compositionally biased region" description="Polar residues" evidence="7">
    <location>
        <begin position="1"/>
        <end position="20"/>
    </location>
</feature>
<evidence type="ECO:0000313" key="9">
    <source>
        <dbReference type="EMBL" id="KFO22191.1"/>
    </source>
</evidence>
<reference evidence="9 10" key="1">
    <citation type="submission" date="2013-11" db="EMBL/GenBank/DDBJ databases">
        <title>The Damaraland mole rat (Fukomys damarensis) genome and evolution of African mole rats.</title>
        <authorList>
            <person name="Gladyshev V.N."/>
            <person name="Fang X."/>
        </authorList>
    </citation>
    <scope>NUCLEOTIDE SEQUENCE [LARGE SCALE GENOMIC DNA]</scope>
    <source>
        <tissue evidence="9">Liver</tissue>
    </source>
</reference>
<sequence>MMGIGKNTTSKSMEAGSSTEGKYEDEAKHPTFFTLPVVINGGATSSGEQDNEDTELMAIYTTENGIAEKSSLAETLDSTGSLDPQRSDMIYTIEDVPPWYLCIFLGLQHYLTCFSGTIAVPFLLADAMCVGYDQWATSQLIGTIFFCVGITTLLQTTFGCRLPLFQASAFAFLAPARAILSLDKWKCNTTDISVANGTAELLHTEHIWYPRIREIQGAIIMSSLIEVVIGLLGLPGALLRYIGPLTITPTVALIGLSGFQAAGERAGKHWGIAMLSPVIVRSSCMHMGKRSSDLLLVDTHKKQIDQKKADYNRLSRGLQAGRAWERDLENEPRIQVDILQQATMDRVGDFHKLKQSWFFDEMNTLLIRSMAEVADYNGGDGNVVTDVFPPDSTKYGFYARTDARQGVLLVAPWFKVPYPFQWGLPTVSAAGVIGMLSAVVASIIESIGDYYACARLSCAPPPPIHAINRGIFVEGLSCVLDGIFGTGNGSTSSSPNIGVLGITKAHPGLSLMCANGSICCLLLPVHGKGGREGHLVAMSSSTIPVVLSLPAVGSRRVIQYGAALMLGLGMIGKFSALFASLPDPVLGALFCTLFGMITAVGLSNLQFIDLNSSRNLFVLGFSIFFGLVLPSYLRQNPLVTGITGIDQVLNVLLTTAMFVGGCVAFILDNTIPGTPEERGIRKWKKGVSKGNKSLDGMESYNLPFGMNIIKKYRCFSYLPVSPTFVGYTWKGLGKSENSRSSDGDSQATV</sequence>
<dbReference type="InterPro" id="IPR006043">
    <property type="entry name" value="NCS2"/>
</dbReference>
<evidence type="ECO:0000256" key="4">
    <source>
        <dbReference type="ARBA" id="ARBA00022692"/>
    </source>
</evidence>
<evidence type="ECO:0000256" key="6">
    <source>
        <dbReference type="ARBA" id="ARBA00023136"/>
    </source>
</evidence>
<feature type="region of interest" description="Disordered" evidence="7">
    <location>
        <begin position="1"/>
        <end position="24"/>
    </location>
</feature>
<dbReference type="AlphaFoldDB" id="A0A091DHG1"/>
<dbReference type="STRING" id="885580.ENSFDAP00000009705"/>
<evidence type="ECO:0000256" key="3">
    <source>
        <dbReference type="ARBA" id="ARBA00022448"/>
    </source>
</evidence>